<evidence type="ECO:0000259" key="2">
    <source>
        <dbReference type="Pfam" id="PF01048"/>
    </source>
</evidence>
<reference evidence="3 4" key="1">
    <citation type="submission" date="2024-07" db="EMBL/GenBank/DDBJ databases">
        <title>Section-level genome sequencing and comparative genomics of Aspergillus sections Usti and Cavernicolus.</title>
        <authorList>
            <consortium name="Lawrence Berkeley National Laboratory"/>
            <person name="Nybo J.L."/>
            <person name="Vesth T.C."/>
            <person name="Theobald S."/>
            <person name="Frisvad J.C."/>
            <person name="Larsen T.O."/>
            <person name="Kjaerboelling I."/>
            <person name="Rothschild-Mancinelli K."/>
            <person name="Lyhne E.K."/>
            <person name="Kogle M.E."/>
            <person name="Barry K."/>
            <person name="Clum A."/>
            <person name="Na H."/>
            <person name="Ledsgaard L."/>
            <person name="Lin J."/>
            <person name="Lipzen A."/>
            <person name="Kuo A."/>
            <person name="Riley R."/>
            <person name="Mondo S."/>
            <person name="Labutti K."/>
            <person name="Haridas S."/>
            <person name="Pangalinan J."/>
            <person name="Salamov A.A."/>
            <person name="Simmons B.A."/>
            <person name="Magnuson J.K."/>
            <person name="Chen J."/>
            <person name="Drula E."/>
            <person name="Henrissat B."/>
            <person name="Wiebenga A."/>
            <person name="Lubbers R.J."/>
            <person name="Gomes A.C."/>
            <person name="Makela M.R."/>
            <person name="Stajich J."/>
            <person name="Grigoriev I.V."/>
            <person name="Mortensen U.H."/>
            <person name="De Vries R.P."/>
            <person name="Baker S.E."/>
            <person name="Andersen M.R."/>
        </authorList>
    </citation>
    <scope>NUCLEOTIDE SEQUENCE [LARGE SCALE GENOMIC DNA]</scope>
    <source>
        <strain evidence="3 4">CBS 209.92</strain>
    </source>
</reference>
<sequence length="1501" mass="166432">MGFIRKAAMSLDGALVAFVITARPRGLETDCRIYLAYTQHLMDTADSGENVWSLPRSSRSNSEFSESSFLSVTTAANLISEKVVVGSAAQIRFLDFTPDGRFLVMIIQEGPSGFSIRAWETYSGKCYRYFSLTIETSQTLRSLFTTCSLYVSRSGEPCLAVLADHRRIIHVNLFTRISNYRVLSINVDSMFVCDDGQTIVLIGKNMGLRAYLLPVDPLDRSEFLGTAKIDAVSYSPALDAAVVKRDENQQLKLLIASSSGSFIYTSLHIARATNAHKLTDSDGTNTIYSDTMTLAESTTKIYVVELCELLLREIPSTQLPEEAIQGLSEALPDYLQAFAARLGSPDQTHSQERGAIMAFVYKYQSYIAETLMDKYQARSEQRKPLERDVMPSDDIINLPKLKVYRESILAAPAFQWLVADINKGFRLMPSPQKRSESIKEKIFKAFPLVPYLSRQSPYMLFKFTFIMPWDPTGFCQDQEYRDQAPDALARAITLTGSTSVAQALTTSQYLRQTWPLSGQALLELIQDVLRHPGNQSPRSLSDGTIVTAWFEESGVSGQTNFVASATGTAHTLAELGEQFAWIGASIRSSEYSDGVASVWPSIANLQVALDDPKALESGCLAEVVCRLMFNMNLETPEFRGGKINGECWHELFRNPVLVSGFPVARRPRELGSATGLEIPIYILARLTNATVLNSFYGRTIIKGFSTMLVPTRLYQNMIVWHLIHNQFGDRVSYVRCLDSCTDQISSGQINKARHILGWCTEARFLAGSAAAIYDINGSRLPRPSANCLLQKAFITGEQLISGGAPFSVGYKDMPFHVSRSGYIRKLQWISRKFVILWDEGAKRGWLVNGTSALLHLVRASLEYNGKDKFNSEFLFRFEDFQEPPPAASYKSDSAIWMLVNHVNRKLEIYQEKDGYVLFEDRVEHIFRLLEQVIDHQLVVLNSYETPSLAANVSRAHLEGWDFRDLASDLDPVYPRVAALSTPGMAWIELTRSLQAVALLGRGFGEIIAPINQPCPQWATLPIGQYNLAVSATDLMEIMGTFGDVSAIPPRLTESLVWLNHENILPATHCQCALKDIDEHVDVVQVILPLHLADEFKTSQRHQLETGAVIFGHNKSILWSWRETGDPVRGSQNPHAEPSLLSPSPDTGYGSSSEEGNDSTQPVASDAPAPSGVLQVPLVAPRRSSRIQNLSTYKISIVCALPLELLAVRALFDVTHTDENGIRTPSDDPNHYVLGEIGKHKVVAACLPDGKYGNNSAADVAANMKRTFSSVKFVLLVGVGGGVPSPANDIRLGDVVVSRPTASRPGVIQYDMGRIPGNEDFTQVGFLQAPPRVIMAALSCLRSDPYLSSTPLQESLEEIAACKREYRYPGAHLDKLFASEYHHESERETCDGCDMTHLQPRPNRSDIQFNGHHPCIHYGTIASGNFVVRDANFRDRWGREGNILCFEMEAAGIMNTIPCLVIRGICDYSDSHKNKAFQNYAAAAAASYAKLLLSYVKDLSDL</sequence>
<accession>A0ABR4FHI1</accession>
<dbReference type="Pfam" id="PF01048">
    <property type="entry name" value="PNP_UDP_1"/>
    <property type="match status" value="1"/>
</dbReference>
<dbReference type="PANTHER" id="PTHR46082">
    <property type="entry name" value="ATP/GTP-BINDING PROTEIN-RELATED"/>
    <property type="match status" value="1"/>
</dbReference>
<evidence type="ECO:0000313" key="4">
    <source>
        <dbReference type="Proteomes" id="UP001610563"/>
    </source>
</evidence>
<dbReference type="Gene3D" id="3.40.50.1580">
    <property type="entry name" value="Nucleoside phosphorylase domain"/>
    <property type="match status" value="1"/>
</dbReference>
<keyword evidence="4" id="KW-1185">Reference proteome</keyword>
<dbReference type="InterPro" id="IPR000845">
    <property type="entry name" value="Nucleoside_phosphorylase_d"/>
</dbReference>
<dbReference type="EMBL" id="JBFTWV010000346">
    <property type="protein sequence ID" value="KAL2782696.1"/>
    <property type="molecule type" value="Genomic_DNA"/>
</dbReference>
<evidence type="ECO:0000256" key="1">
    <source>
        <dbReference type="SAM" id="MobiDB-lite"/>
    </source>
</evidence>
<gene>
    <name evidence="3" type="ORF">BJX66DRAFT_320107</name>
</gene>
<proteinExistence type="predicted"/>
<organism evidence="3 4">
    <name type="scientific">Aspergillus keveii</name>
    <dbReference type="NCBI Taxonomy" id="714993"/>
    <lineage>
        <taxon>Eukaryota</taxon>
        <taxon>Fungi</taxon>
        <taxon>Dikarya</taxon>
        <taxon>Ascomycota</taxon>
        <taxon>Pezizomycotina</taxon>
        <taxon>Eurotiomycetes</taxon>
        <taxon>Eurotiomycetidae</taxon>
        <taxon>Eurotiales</taxon>
        <taxon>Aspergillaceae</taxon>
        <taxon>Aspergillus</taxon>
        <taxon>Aspergillus subgen. Nidulantes</taxon>
    </lineage>
</organism>
<dbReference type="Proteomes" id="UP001610563">
    <property type="component" value="Unassembled WGS sequence"/>
</dbReference>
<dbReference type="InterPro" id="IPR053137">
    <property type="entry name" value="NLR-like"/>
</dbReference>
<feature type="domain" description="Nucleoside phosphorylase" evidence="2">
    <location>
        <begin position="1193"/>
        <end position="1495"/>
    </location>
</feature>
<dbReference type="SUPFAM" id="SSF53167">
    <property type="entry name" value="Purine and uridine phosphorylases"/>
    <property type="match status" value="1"/>
</dbReference>
<feature type="compositionally biased region" description="Polar residues" evidence="1">
    <location>
        <begin position="1140"/>
        <end position="1162"/>
    </location>
</feature>
<dbReference type="PANTHER" id="PTHR46082:SF11">
    <property type="entry name" value="AAA+ ATPASE DOMAIN-CONTAINING PROTEIN-RELATED"/>
    <property type="match status" value="1"/>
</dbReference>
<name>A0ABR4FHI1_9EURO</name>
<evidence type="ECO:0000313" key="3">
    <source>
        <dbReference type="EMBL" id="KAL2782696.1"/>
    </source>
</evidence>
<comment type="caution">
    <text evidence="3">The sequence shown here is derived from an EMBL/GenBank/DDBJ whole genome shotgun (WGS) entry which is preliminary data.</text>
</comment>
<dbReference type="InterPro" id="IPR035994">
    <property type="entry name" value="Nucleoside_phosphorylase_sf"/>
</dbReference>
<protein>
    <recommendedName>
        <fullName evidence="2">Nucleoside phosphorylase domain-containing protein</fullName>
    </recommendedName>
</protein>
<feature type="region of interest" description="Disordered" evidence="1">
    <location>
        <begin position="1124"/>
        <end position="1169"/>
    </location>
</feature>